<proteinExistence type="predicted"/>
<keyword evidence="2" id="KW-1185">Reference proteome</keyword>
<dbReference type="EMBL" id="WJQU01002137">
    <property type="protein sequence ID" value="KAJ6633213.1"/>
    <property type="molecule type" value="Genomic_DNA"/>
</dbReference>
<reference evidence="1" key="1">
    <citation type="submission" date="2022-07" db="EMBL/GenBank/DDBJ databases">
        <authorList>
            <person name="Trinca V."/>
            <person name="Uliana J.V.C."/>
            <person name="Torres T.T."/>
            <person name="Ward R.J."/>
            <person name="Monesi N."/>
        </authorList>
    </citation>
    <scope>NUCLEOTIDE SEQUENCE</scope>
    <source>
        <strain evidence="1">HSMRA1968</strain>
        <tissue evidence="1">Whole embryos</tissue>
    </source>
</reference>
<dbReference type="AlphaFoldDB" id="A0A9Q0RV94"/>
<evidence type="ECO:0000313" key="2">
    <source>
        <dbReference type="Proteomes" id="UP001151699"/>
    </source>
</evidence>
<name>A0A9Q0RV94_9DIPT</name>
<evidence type="ECO:0000313" key="1">
    <source>
        <dbReference type="EMBL" id="KAJ6633213.1"/>
    </source>
</evidence>
<comment type="caution">
    <text evidence="1">The sequence shown here is derived from an EMBL/GenBank/DDBJ whole genome shotgun (WGS) entry which is preliminary data.</text>
</comment>
<dbReference type="Proteomes" id="UP001151699">
    <property type="component" value="Unassembled WGS sequence"/>
</dbReference>
<gene>
    <name evidence="1" type="ORF">Bhyg_15540</name>
</gene>
<accession>A0A9Q0RV94</accession>
<sequence>MYRKLNLRLICLLNNIIRMYMTITESRSFLHFSNDCIPR</sequence>
<organism evidence="1 2">
    <name type="scientific">Pseudolycoriella hygida</name>
    <dbReference type="NCBI Taxonomy" id="35572"/>
    <lineage>
        <taxon>Eukaryota</taxon>
        <taxon>Metazoa</taxon>
        <taxon>Ecdysozoa</taxon>
        <taxon>Arthropoda</taxon>
        <taxon>Hexapoda</taxon>
        <taxon>Insecta</taxon>
        <taxon>Pterygota</taxon>
        <taxon>Neoptera</taxon>
        <taxon>Endopterygota</taxon>
        <taxon>Diptera</taxon>
        <taxon>Nematocera</taxon>
        <taxon>Sciaroidea</taxon>
        <taxon>Sciaridae</taxon>
        <taxon>Pseudolycoriella</taxon>
    </lineage>
</organism>
<protein>
    <submittedName>
        <fullName evidence="1">Uncharacterized protein</fullName>
    </submittedName>
</protein>